<dbReference type="Pfam" id="PF01969">
    <property type="entry name" value="Ni_insertion"/>
    <property type="match status" value="1"/>
</dbReference>
<reference evidence="2" key="1">
    <citation type="journal article" date="2021" name="PeerJ">
        <title>Extensive microbial diversity within the chicken gut microbiome revealed by metagenomics and culture.</title>
        <authorList>
            <person name="Gilroy R."/>
            <person name="Ravi A."/>
            <person name="Getino M."/>
            <person name="Pursley I."/>
            <person name="Horton D.L."/>
            <person name="Alikhan N.F."/>
            <person name="Baker D."/>
            <person name="Gharbi K."/>
            <person name="Hall N."/>
            <person name="Watson M."/>
            <person name="Adriaenssens E.M."/>
            <person name="Foster-Nyarko E."/>
            <person name="Jarju S."/>
            <person name="Secka A."/>
            <person name="Antonio M."/>
            <person name="Oren A."/>
            <person name="Chaudhuri R.R."/>
            <person name="La Ragione R."/>
            <person name="Hildebrand F."/>
            <person name="Pallen M.J."/>
        </authorList>
    </citation>
    <scope>NUCLEOTIDE SEQUENCE</scope>
    <source>
        <strain evidence="2">CHK185-5351</strain>
    </source>
</reference>
<evidence type="ECO:0000313" key="3">
    <source>
        <dbReference type="Proteomes" id="UP000823849"/>
    </source>
</evidence>
<evidence type="ECO:0000313" key="2">
    <source>
        <dbReference type="EMBL" id="HJC15355.1"/>
    </source>
</evidence>
<name>A0A9D2SM98_9FIRM</name>
<dbReference type="AlphaFoldDB" id="A0A9D2SM98"/>
<reference evidence="2" key="2">
    <citation type="submission" date="2021-04" db="EMBL/GenBank/DDBJ databases">
        <authorList>
            <person name="Gilroy R."/>
        </authorList>
    </citation>
    <scope>NUCLEOTIDE SEQUENCE</scope>
    <source>
        <strain evidence="2">CHK185-5351</strain>
    </source>
</reference>
<dbReference type="PANTHER" id="PTHR36566">
    <property type="entry name" value="NICKEL INSERTION PROTEIN-RELATED"/>
    <property type="match status" value="1"/>
</dbReference>
<organism evidence="2 3">
    <name type="scientific">Candidatus Fusicatenibacter intestinigallinarum</name>
    <dbReference type="NCBI Taxonomy" id="2838598"/>
    <lineage>
        <taxon>Bacteria</taxon>
        <taxon>Bacillati</taxon>
        <taxon>Bacillota</taxon>
        <taxon>Clostridia</taxon>
        <taxon>Lachnospirales</taxon>
        <taxon>Lachnospiraceae</taxon>
        <taxon>Fusicatenibacter</taxon>
    </lineage>
</organism>
<evidence type="ECO:0000256" key="1">
    <source>
        <dbReference type="ARBA" id="ARBA00022596"/>
    </source>
</evidence>
<dbReference type="PANTHER" id="PTHR36566:SF1">
    <property type="entry name" value="PYRIDINIUM-3,5-BISTHIOCARBOXYLIC ACID MONONUCLEOTIDE NICKEL INSERTION PROTEIN"/>
    <property type="match status" value="1"/>
</dbReference>
<dbReference type="EMBL" id="DWWU01000023">
    <property type="protein sequence ID" value="HJC15355.1"/>
    <property type="molecule type" value="Genomic_DNA"/>
</dbReference>
<dbReference type="Gene3D" id="3.30.70.1380">
    <property type="entry name" value="Transcriptional regulatory protein pf0864 domain like"/>
    <property type="match status" value="1"/>
</dbReference>
<dbReference type="Proteomes" id="UP000823849">
    <property type="component" value="Unassembled WGS sequence"/>
</dbReference>
<accession>A0A9D2SM98</accession>
<sequence length="201" mass="23065">MEQVLLSSGNHFMLLLTRQVRREGGSVEMCETKKDSVENGWPGVPDLWKLETNLDDCTGEALGYAMEKLMEAGAADVWYQPIYMKKNRPAVMLCVLCRLEQLEQLEGIIFEHTTTIGIRRQPVWREVLNRRLEQRPTRYGSVQAKVCELNGRSRIYPEHEEIRRICEAYGLGYEQVRQEMTADLNAAPGENKKGEAEDGME</sequence>
<gene>
    <name evidence="2" type="ORF">H9705_05935</name>
</gene>
<keyword evidence="1" id="KW-0533">Nickel</keyword>
<proteinExistence type="predicted"/>
<dbReference type="InterPro" id="IPR002822">
    <property type="entry name" value="Ni_insertion"/>
</dbReference>
<comment type="caution">
    <text evidence="2">The sequence shown here is derived from an EMBL/GenBank/DDBJ whole genome shotgun (WGS) entry which is preliminary data.</text>
</comment>
<protein>
    <submittedName>
        <fullName evidence="2">LarC family nickel insertion protein</fullName>
    </submittedName>
</protein>